<accession>A0A160MG98</accession>
<dbReference type="InterPro" id="IPR036705">
    <property type="entry name" value="Ribosyl_crysJ1_sf"/>
</dbReference>
<dbReference type="eggNOG" id="COG1397">
    <property type="taxonomic scope" value="Bacteria"/>
</dbReference>
<dbReference type="AlphaFoldDB" id="A0A160MG98"/>
<dbReference type="Proteomes" id="UP000077856">
    <property type="component" value="Chromosome"/>
</dbReference>
<protein>
    <recommendedName>
        <fullName evidence="3">ADP-ribosylglycohydrolase</fullName>
    </recommendedName>
</protein>
<evidence type="ECO:0000313" key="1">
    <source>
        <dbReference type="EMBL" id="AND42336.1"/>
    </source>
</evidence>
<evidence type="ECO:0000313" key="2">
    <source>
        <dbReference type="Proteomes" id="UP000077856"/>
    </source>
</evidence>
<dbReference type="EMBL" id="CP015506">
    <property type="protein sequence ID" value="AND42336.1"/>
    <property type="molecule type" value="Genomic_DNA"/>
</dbReference>
<dbReference type="RefSeq" id="WP_019380697.1">
    <property type="nucleotide sequence ID" value="NZ_CP015506.1"/>
</dbReference>
<dbReference type="SUPFAM" id="SSF101478">
    <property type="entry name" value="ADP-ribosylglycohydrolase"/>
    <property type="match status" value="1"/>
</dbReference>
<evidence type="ECO:0008006" key="3">
    <source>
        <dbReference type="Google" id="ProtNLM"/>
    </source>
</evidence>
<dbReference type="Gene3D" id="1.10.4080.10">
    <property type="entry name" value="ADP-ribosylation/Crystallin J1"/>
    <property type="match status" value="1"/>
</dbReference>
<dbReference type="Pfam" id="PF03747">
    <property type="entry name" value="ADP_ribosyl_GH"/>
    <property type="match status" value="1"/>
</dbReference>
<proteinExistence type="predicted"/>
<sequence>MLPENYLEKVYAGFLGMNVGIRLGAPLEPNEWSYEKIQEIHGDIRGYVKDYRTFSADDDANGPVYFIRALIDEARGRELAPQDVARAWLNYSREGIGMFWWGGDQISTEHTAYLNLKKGIPAPQSGSAEVNGIIMAEQIGGQIFIDTWGLLFPDNIQRAADYAEIAASVSHDKNGLYGARFMAACISKAFSAKNIDDIIEAGLSVIPKGSTYYAVVKAVIDFYQKHPEEEAFRKCRQYLEKEWGYDKYTGVCHIIPNAGVCALALLYGKGDLARTVEIATMCSWDTDCNAGNVGTIAGVFAGLDGIPGHYRMPINDMIATSSVSGYLNVLDIPTFCKELAVLGYQVNGLEAPQRLMESVRNGEVYLDFTLPGSTHGFKTNNAFKTLLRPCSDVGIEETRGSLSVLFDRFIEGDSSKVFYKPFYRREEFNDEKYKPTFAPTAYSGQKVSAKVFMDKWQGGADVYLTPYIRNSFTKEDLKLDPIILSHQQWLDIEFVIPKTDGALIDEVGFIVESPSPADNRSFGKFYIGEFRIFGNADYTIDFAKQAVEFKCVTPFAHHRGEWTLEDGFMKAAAGEEDASSFTGNYYGRDLEVEISLQPATGTSHGVIFRAMGTERYYWAGFDGNNQISLIENNFGFKHLKTVPYEWDPEAIYDFKAVSNGTAVQVEINGELVLDFDGLENEHGMIGLGLLEKGETKVHRFHVKETNE</sequence>
<organism evidence="1 2">
    <name type="scientific">Cytobacillus oceanisediminis 2691</name>
    <dbReference type="NCBI Taxonomy" id="1196031"/>
    <lineage>
        <taxon>Bacteria</taxon>
        <taxon>Bacillati</taxon>
        <taxon>Bacillota</taxon>
        <taxon>Bacilli</taxon>
        <taxon>Bacillales</taxon>
        <taxon>Bacillaceae</taxon>
        <taxon>Cytobacillus</taxon>
    </lineage>
</organism>
<dbReference type="Gene3D" id="2.60.120.560">
    <property type="entry name" value="Exo-inulinase, domain 1"/>
    <property type="match status" value="1"/>
</dbReference>
<dbReference type="InterPro" id="IPR005502">
    <property type="entry name" value="Ribosyl_crysJ1"/>
</dbReference>
<name>A0A160MG98_9BACI</name>
<dbReference type="KEGG" id="bon:A361_25350"/>
<dbReference type="STRING" id="1196031.A361_25350"/>
<gene>
    <name evidence="1" type="ORF">A361_25350</name>
</gene>
<reference evidence="1 2" key="1">
    <citation type="submission" date="2016-04" db="EMBL/GenBank/DDBJ databases">
        <title>Complete genome sequence of Bacillus oceanisediminis strain 2691.</title>
        <authorList>
            <person name="Jeong H."/>
            <person name="Kim H.J."/>
            <person name="Lee D.-W."/>
        </authorList>
    </citation>
    <scope>NUCLEOTIDE SEQUENCE [LARGE SCALE GENOMIC DNA]</scope>
    <source>
        <strain evidence="1 2">2691</strain>
    </source>
</reference>